<dbReference type="GO" id="GO:0046677">
    <property type="term" value="P:response to antibiotic"/>
    <property type="evidence" value="ECO:0007669"/>
    <property type="project" value="UniProtKB-KW"/>
</dbReference>
<evidence type="ECO:0000256" key="7">
    <source>
        <dbReference type="ARBA" id="ARBA00022989"/>
    </source>
</evidence>
<keyword evidence="8 10" id="KW-0472">Membrane</keyword>
<evidence type="ECO:0000256" key="5">
    <source>
        <dbReference type="ARBA" id="ARBA00022475"/>
    </source>
</evidence>
<comment type="caution">
    <text evidence="11">The sequence shown here is derived from an EMBL/GenBank/DDBJ whole genome shotgun (WGS) entry which is preliminary data.</text>
</comment>
<dbReference type="CDD" id="cd13143">
    <property type="entry name" value="MATE_MepA_like"/>
    <property type="match status" value="1"/>
</dbReference>
<dbReference type="RefSeq" id="WP_117331144.1">
    <property type="nucleotide sequence ID" value="NZ_QUWK01000013.1"/>
</dbReference>
<feature type="transmembrane region" description="Helical" evidence="10">
    <location>
        <begin position="20"/>
        <end position="39"/>
    </location>
</feature>
<keyword evidence="5" id="KW-1003">Cell membrane</keyword>
<dbReference type="Proteomes" id="UP000264002">
    <property type="component" value="Unassembled WGS sequence"/>
</dbReference>
<keyword evidence="9" id="KW-0046">Antibiotic resistance</keyword>
<dbReference type="GO" id="GO:0042910">
    <property type="term" value="F:xenobiotic transmembrane transporter activity"/>
    <property type="evidence" value="ECO:0007669"/>
    <property type="project" value="InterPro"/>
</dbReference>
<comment type="subcellular location">
    <subcellularLocation>
        <location evidence="1">Cell membrane</location>
        <topology evidence="1">Multi-pass membrane protein</topology>
    </subcellularLocation>
</comment>
<feature type="transmembrane region" description="Helical" evidence="10">
    <location>
        <begin position="104"/>
        <end position="122"/>
    </location>
</feature>
<dbReference type="PIRSF" id="PIRSF006603">
    <property type="entry name" value="DinF"/>
    <property type="match status" value="1"/>
</dbReference>
<proteinExistence type="inferred from homology"/>
<reference evidence="11 12" key="2">
    <citation type="submission" date="2018-09" db="EMBL/GenBank/DDBJ databases">
        <title>Genome of Sphaerochaeta halotolerans strain 4-11.</title>
        <authorList>
            <person name="Nazina T.N."/>
            <person name="Sokolova D.S."/>
        </authorList>
    </citation>
    <scope>NUCLEOTIDE SEQUENCE [LARGE SCALE GENOMIC DNA]</scope>
    <source>
        <strain evidence="11 12">4-11</strain>
    </source>
</reference>
<reference evidence="12" key="1">
    <citation type="submission" date="2018-08" db="EMBL/GenBank/DDBJ databases">
        <authorList>
            <person name="Grouzdev D.S."/>
            <person name="Krutkina M.S."/>
        </authorList>
    </citation>
    <scope>NUCLEOTIDE SEQUENCE [LARGE SCALE GENOMIC DNA]</scope>
    <source>
        <strain evidence="12">4-11</strain>
    </source>
</reference>
<feature type="transmembrane region" description="Helical" evidence="10">
    <location>
        <begin position="171"/>
        <end position="193"/>
    </location>
</feature>
<keyword evidence="7 10" id="KW-1133">Transmembrane helix</keyword>
<dbReference type="PANTHER" id="PTHR43823:SF3">
    <property type="entry name" value="MULTIDRUG EXPORT PROTEIN MEPA"/>
    <property type="match status" value="1"/>
</dbReference>
<keyword evidence="4" id="KW-0813">Transport</keyword>
<evidence type="ECO:0000256" key="4">
    <source>
        <dbReference type="ARBA" id="ARBA00022448"/>
    </source>
</evidence>
<feature type="transmembrane region" description="Helical" evidence="10">
    <location>
        <begin position="324"/>
        <end position="344"/>
    </location>
</feature>
<dbReference type="GO" id="GO:0005886">
    <property type="term" value="C:plasma membrane"/>
    <property type="evidence" value="ECO:0007669"/>
    <property type="project" value="UniProtKB-SubCell"/>
</dbReference>
<comment type="similarity">
    <text evidence="2">Belongs to the multi antimicrobial extrusion (MATE) (TC 2.A.66.1) family. MepA subfamily.</text>
</comment>
<feature type="transmembrane region" description="Helical" evidence="10">
    <location>
        <begin position="59"/>
        <end position="84"/>
    </location>
</feature>
<sequence>MSTTLEKENPLGTEPIFKLLVRFSVPAIVGMMVNALYNIVDRIYIGNSPSLGADGIAGITIAFPIMIILMSMGALFGIGGATLFSIRLGQKEKGQAQEVMGNAFFLLVASGLTFLVLGQIFLTDILTLFGASEQVLPYATNYMRIIFFGAIFHVTNMGMNNFIRADGNPKIAMLSMFLGAGTNIVLDPIFIYALDWGMAGAAIATVISQMVSFTWVLSYFLGKRSRVKLKLRAIRPQRHNTALIISLGLPGFVLQITNSILNVILNKTLLQYGGDLGISAMGIVNSLHTLLIMPVIGINQGVQPLISFNFGAQKYDRVKEATKLGIISATVVIMVGYLATRFFPTAMVAMFNRDPALLELGTTALTRWFLLTPLVGFQIIAGNFFQAVGKSRIALLLTLSRQGIFLIPSILLFAHFFGLQGILYSAPVSDLLSFLLTSIFFIPGIRDLEKNARII</sequence>
<evidence type="ECO:0000256" key="10">
    <source>
        <dbReference type="SAM" id="Phobius"/>
    </source>
</evidence>
<evidence type="ECO:0000256" key="3">
    <source>
        <dbReference type="ARBA" id="ARBA00022106"/>
    </source>
</evidence>
<dbReference type="Pfam" id="PF01554">
    <property type="entry name" value="MatE"/>
    <property type="match status" value="2"/>
</dbReference>
<keyword evidence="6 10" id="KW-0812">Transmembrane</keyword>
<evidence type="ECO:0000256" key="9">
    <source>
        <dbReference type="ARBA" id="ARBA00023251"/>
    </source>
</evidence>
<name>A0A372ME20_9SPIR</name>
<dbReference type="NCBIfam" id="TIGR00797">
    <property type="entry name" value="matE"/>
    <property type="match status" value="1"/>
</dbReference>
<evidence type="ECO:0000256" key="6">
    <source>
        <dbReference type="ARBA" id="ARBA00022692"/>
    </source>
</evidence>
<evidence type="ECO:0000313" key="11">
    <source>
        <dbReference type="EMBL" id="RFU94037.1"/>
    </source>
</evidence>
<dbReference type="InterPro" id="IPR048279">
    <property type="entry name" value="MdtK-like"/>
</dbReference>
<feature type="transmembrane region" description="Helical" evidence="10">
    <location>
        <begin position="364"/>
        <end position="381"/>
    </location>
</feature>
<dbReference type="EMBL" id="QUWK01000013">
    <property type="protein sequence ID" value="RFU94037.1"/>
    <property type="molecule type" value="Genomic_DNA"/>
</dbReference>
<keyword evidence="12" id="KW-1185">Reference proteome</keyword>
<feature type="transmembrane region" description="Helical" evidence="10">
    <location>
        <begin position="199"/>
        <end position="221"/>
    </location>
</feature>
<evidence type="ECO:0000256" key="8">
    <source>
        <dbReference type="ARBA" id="ARBA00023136"/>
    </source>
</evidence>
<evidence type="ECO:0000256" key="2">
    <source>
        <dbReference type="ARBA" id="ARBA00008417"/>
    </source>
</evidence>
<feature type="transmembrane region" description="Helical" evidence="10">
    <location>
        <begin position="393"/>
        <end position="416"/>
    </location>
</feature>
<evidence type="ECO:0000256" key="1">
    <source>
        <dbReference type="ARBA" id="ARBA00004651"/>
    </source>
</evidence>
<dbReference type="InterPro" id="IPR051327">
    <property type="entry name" value="MATE_MepA_subfamily"/>
</dbReference>
<feature type="transmembrane region" description="Helical" evidence="10">
    <location>
        <begin position="242"/>
        <end position="264"/>
    </location>
</feature>
<dbReference type="InterPro" id="IPR045070">
    <property type="entry name" value="MATE_MepA-like"/>
</dbReference>
<organism evidence="11 12">
    <name type="scientific">Sphaerochaeta halotolerans</name>
    <dbReference type="NCBI Taxonomy" id="2293840"/>
    <lineage>
        <taxon>Bacteria</taxon>
        <taxon>Pseudomonadati</taxon>
        <taxon>Spirochaetota</taxon>
        <taxon>Spirochaetia</taxon>
        <taxon>Spirochaetales</taxon>
        <taxon>Sphaerochaetaceae</taxon>
        <taxon>Sphaerochaeta</taxon>
    </lineage>
</organism>
<dbReference type="GO" id="GO:0015297">
    <property type="term" value="F:antiporter activity"/>
    <property type="evidence" value="ECO:0007669"/>
    <property type="project" value="InterPro"/>
</dbReference>
<evidence type="ECO:0000313" key="12">
    <source>
        <dbReference type="Proteomes" id="UP000264002"/>
    </source>
</evidence>
<dbReference type="PANTHER" id="PTHR43823">
    <property type="entry name" value="SPORULATION PROTEIN YKVU"/>
    <property type="match status" value="1"/>
</dbReference>
<gene>
    <name evidence="11" type="ORF">DYP60_11440</name>
</gene>
<dbReference type="InterPro" id="IPR002528">
    <property type="entry name" value="MATE_fam"/>
</dbReference>
<protein>
    <recommendedName>
        <fullName evidence="3">Multidrug export protein MepA</fullName>
    </recommendedName>
</protein>
<accession>A0A372ME20</accession>
<feature type="transmembrane region" description="Helical" evidence="10">
    <location>
        <begin position="422"/>
        <end position="445"/>
    </location>
</feature>
<feature type="transmembrane region" description="Helical" evidence="10">
    <location>
        <begin position="142"/>
        <end position="159"/>
    </location>
</feature>
<dbReference type="AlphaFoldDB" id="A0A372ME20"/>